<feature type="compositionally biased region" description="Basic and acidic residues" evidence="1">
    <location>
        <begin position="70"/>
        <end position="79"/>
    </location>
</feature>
<protein>
    <submittedName>
        <fullName evidence="2">Uncharacterized protein</fullName>
    </submittedName>
</protein>
<comment type="caution">
    <text evidence="2">The sequence shown here is derived from an EMBL/GenBank/DDBJ whole genome shotgun (WGS) entry which is preliminary data.</text>
</comment>
<proteinExistence type="predicted"/>
<feature type="region of interest" description="Disordered" evidence="1">
    <location>
        <begin position="196"/>
        <end position="264"/>
    </location>
</feature>
<dbReference type="AlphaFoldDB" id="A0AAD6S0I5"/>
<evidence type="ECO:0000313" key="2">
    <source>
        <dbReference type="EMBL" id="KAJ7018258.1"/>
    </source>
</evidence>
<feature type="region of interest" description="Disordered" evidence="1">
    <location>
        <begin position="279"/>
        <end position="298"/>
    </location>
</feature>
<dbReference type="EMBL" id="JARJCM010000347">
    <property type="protein sequence ID" value="KAJ7018258.1"/>
    <property type="molecule type" value="Genomic_DNA"/>
</dbReference>
<reference evidence="2" key="1">
    <citation type="submission" date="2023-03" db="EMBL/GenBank/DDBJ databases">
        <title>Massive genome expansion in bonnet fungi (Mycena s.s.) driven by repeated elements and novel gene families across ecological guilds.</title>
        <authorList>
            <consortium name="Lawrence Berkeley National Laboratory"/>
            <person name="Harder C.B."/>
            <person name="Miyauchi S."/>
            <person name="Viragh M."/>
            <person name="Kuo A."/>
            <person name="Thoen E."/>
            <person name="Andreopoulos B."/>
            <person name="Lu D."/>
            <person name="Skrede I."/>
            <person name="Drula E."/>
            <person name="Henrissat B."/>
            <person name="Morin E."/>
            <person name="Kohler A."/>
            <person name="Barry K."/>
            <person name="LaButti K."/>
            <person name="Morin E."/>
            <person name="Salamov A."/>
            <person name="Lipzen A."/>
            <person name="Mereny Z."/>
            <person name="Hegedus B."/>
            <person name="Baldrian P."/>
            <person name="Stursova M."/>
            <person name="Weitz H."/>
            <person name="Taylor A."/>
            <person name="Grigoriev I.V."/>
            <person name="Nagy L.G."/>
            <person name="Martin F."/>
            <person name="Kauserud H."/>
        </authorList>
    </citation>
    <scope>NUCLEOTIDE SEQUENCE</scope>
    <source>
        <strain evidence="2">CBHHK200</strain>
    </source>
</reference>
<accession>A0AAD6S0I5</accession>
<keyword evidence="3" id="KW-1185">Reference proteome</keyword>
<organism evidence="2 3">
    <name type="scientific">Mycena alexandri</name>
    <dbReference type="NCBI Taxonomy" id="1745969"/>
    <lineage>
        <taxon>Eukaryota</taxon>
        <taxon>Fungi</taxon>
        <taxon>Dikarya</taxon>
        <taxon>Basidiomycota</taxon>
        <taxon>Agaricomycotina</taxon>
        <taxon>Agaricomycetes</taxon>
        <taxon>Agaricomycetidae</taxon>
        <taxon>Agaricales</taxon>
        <taxon>Marasmiineae</taxon>
        <taxon>Mycenaceae</taxon>
        <taxon>Mycena</taxon>
    </lineage>
</organism>
<feature type="compositionally biased region" description="Polar residues" evidence="1">
    <location>
        <begin position="218"/>
        <end position="227"/>
    </location>
</feature>
<dbReference type="Proteomes" id="UP001218188">
    <property type="component" value="Unassembled WGS sequence"/>
</dbReference>
<feature type="compositionally biased region" description="Basic and acidic residues" evidence="1">
    <location>
        <begin position="240"/>
        <end position="264"/>
    </location>
</feature>
<sequence>MRRYKLPATHMAPQRAASSAATLGSRRAHLARPPSAGHRTNTPKVRPHPHIAGESALAARTGIQSPPQEHQARGDDEAARSSSWTAYVPAAPRECSRPRRAHPPLVSEKTGEPYNEPQRRITKHPETRTFTLVPSASVRVLRGYAENVPQRNGETSRGKENRQKASEGMWKERTLWDGEGEVTTRTQCMADEAHGPAAHIPSLVPTEKHARPSRTADPPSSDSSAFQEQAIMSRRPRPPRSNEDTKKKAKEKAKENDTLTERGNNELSLTQKTEVMRRKSIRKTTPGRSTRRVCTGSSGLPGYETRLARPRLTHTLPGYSYTLRVQFVLYRVQVLLEEQAAEFGPRPRPFSGEGDEAGPEARRGLRWIGSLENRGLTHTKTAPFQHEGRRETAIDADGALFYRQLDRDIIVGLHLQSVSLLTPLSWSARHHHRVQSLSLQRASSTVHRALMLDEVNGGPISLKSRCIYWRGASLRSRRSRDTGILGAGELSFDDGGEHDVGGANLKIDSVMHYDNKTGVGRMFQDLPLDRPILQRILWHDPSPGRTPSTVGNSLNSHCGAQLLPSCKLLAKR</sequence>
<name>A0AAD6S0I5_9AGAR</name>
<evidence type="ECO:0000313" key="3">
    <source>
        <dbReference type="Proteomes" id="UP001218188"/>
    </source>
</evidence>
<gene>
    <name evidence="2" type="ORF">C8F04DRAFT_1199152</name>
</gene>
<feature type="region of interest" description="Disordered" evidence="1">
    <location>
        <begin position="145"/>
        <end position="179"/>
    </location>
</feature>
<evidence type="ECO:0000256" key="1">
    <source>
        <dbReference type="SAM" id="MobiDB-lite"/>
    </source>
</evidence>
<feature type="compositionally biased region" description="Basic and acidic residues" evidence="1">
    <location>
        <begin position="154"/>
        <end position="176"/>
    </location>
</feature>
<feature type="region of interest" description="Disordered" evidence="1">
    <location>
        <begin position="1"/>
        <end position="119"/>
    </location>
</feature>